<evidence type="ECO:0000256" key="4">
    <source>
        <dbReference type="PROSITE-ProRule" id="PRU00335"/>
    </source>
</evidence>
<keyword evidence="1" id="KW-0805">Transcription regulation</keyword>
<dbReference type="InterPro" id="IPR036271">
    <property type="entry name" value="Tet_transcr_reg_TetR-rel_C_sf"/>
</dbReference>
<keyword evidence="2 4" id="KW-0238">DNA-binding</keyword>
<accession>A0ABN6N962</accession>
<dbReference type="SUPFAM" id="SSF46689">
    <property type="entry name" value="Homeodomain-like"/>
    <property type="match status" value="1"/>
</dbReference>
<proteinExistence type="predicted"/>
<dbReference type="PRINTS" id="PR00455">
    <property type="entry name" value="HTHTETR"/>
</dbReference>
<organism evidence="6 7">
    <name type="scientific">Anaeromyxobacter paludicola</name>
    <dbReference type="NCBI Taxonomy" id="2918171"/>
    <lineage>
        <taxon>Bacteria</taxon>
        <taxon>Pseudomonadati</taxon>
        <taxon>Myxococcota</taxon>
        <taxon>Myxococcia</taxon>
        <taxon>Myxococcales</taxon>
        <taxon>Cystobacterineae</taxon>
        <taxon>Anaeromyxobacteraceae</taxon>
        <taxon>Anaeromyxobacter</taxon>
    </lineage>
</organism>
<dbReference type="SUPFAM" id="SSF48498">
    <property type="entry name" value="Tetracyclin repressor-like, C-terminal domain"/>
    <property type="match status" value="1"/>
</dbReference>
<evidence type="ECO:0000313" key="7">
    <source>
        <dbReference type="Proteomes" id="UP001162734"/>
    </source>
</evidence>
<dbReference type="PROSITE" id="PS50977">
    <property type="entry name" value="HTH_TETR_2"/>
    <property type="match status" value="1"/>
</dbReference>
<dbReference type="InterPro" id="IPR009057">
    <property type="entry name" value="Homeodomain-like_sf"/>
</dbReference>
<evidence type="ECO:0000256" key="1">
    <source>
        <dbReference type="ARBA" id="ARBA00023015"/>
    </source>
</evidence>
<gene>
    <name evidence="6" type="ORF">AMPC_28980</name>
</gene>
<dbReference type="RefSeq" id="WP_248342125.1">
    <property type="nucleotide sequence ID" value="NZ_AP025592.1"/>
</dbReference>
<dbReference type="InterPro" id="IPR050109">
    <property type="entry name" value="HTH-type_TetR-like_transc_reg"/>
</dbReference>
<dbReference type="PANTHER" id="PTHR30055:SF234">
    <property type="entry name" value="HTH-TYPE TRANSCRIPTIONAL REGULATOR BETI"/>
    <property type="match status" value="1"/>
</dbReference>
<evidence type="ECO:0000256" key="3">
    <source>
        <dbReference type="ARBA" id="ARBA00023163"/>
    </source>
</evidence>
<dbReference type="PANTHER" id="PTHR30055">
    <property type="entry name" value="HTH-TYPE TRANSCRIPTIONAL REGULATOR RUTR"/>
    <property type="match status" value="1"/>
</dbReference>
<keyword evidence="3" id="KW-0804">Transcription</keyword>
<dbReference type="Proteomes" id="UP001162734">
    <property type="component" value="Chromosome"/>
</dbReference>
<sequence>MNRDSGNGPGVQPLRERVRRATRAAILEAAEAVFSARGFGAARMEEIAEQAGVAVGTLYNYFDDRSALLLAVLEESARELEERLGDPALLAEGPFVQQLERFFAKVLEHQQAHFRLFAILVQEELEQGRLPARPVRRPALLKPMHRLAEQLVASGVRQGALRAEDADLYPTFLVAMLRGLFTRQLCARGAPPEVAEAPRLARFFLHGAGGHR</sequence>
<feature type="DNA-binding region" description="H-T-H motif" evidence="4">
    <location>
        <begin position="43"/>
        <end position="62"/>
    </location>
</feature>
<dbReference type="EMBL" id="AP025592">
    <property type="protein sequence ID" value="BDG09785.1"/>
    <property type="molecule type" value="Genomic_DNA"/>
</dbReference>
<protein>
    <recommendedName>
        <fullName evidence="5">HTH tetR-type domain-containing protein</fullName>
    </recommendedName>
</protein>
<name>A0ABN6N962_9BACT</name>
<keyword evidence="7" id="KW-1185">Reference proteome</keyword>
<evidence type="ECO:0000313" key="6">
    <source>
        <dbReference type="EMBL" id="BDG09785.1"/>
    </source>
</evidence>
<evidence type="ECO:0000256" key="2">
    <source>
        <dbReference type="ARBA" id="ARBA00023125"/>
    </source>
</evidence>
<evidence type="ECO:0000259" key="5">
    <source>
        <dbReference type="PROSITE" id="PS50977"/>
    </source>
</evidence>
<dbReference type="Gene3D" id="1.10.357.10">
    <property type="entry name" value="Tetracycline Repressor, domain 2"/>
    <property type="match status" value="1"/>
</dbReference>
<dbReference type="InterPro" id="IPR001647">
    <property type="entry name" value="HTH_TetR"/>
</dbReference>
<feature type="domain" description="HTH tetR-type" evidence="5">
    <location>
        <begin position="20"/>
        <end position="80"/>
    </location>
</feature>
<dbReference type="Gene3D" id="1.10.10.60">
    <property type="entry name" value="Homeodomain-like"/>
    <property type="match status" value="1"/>
</dbReference>
<reference evidence="7" key="1">
    <citation type="journal article" date="2022" name="Int. J. Syst. Evol. Microbiol.">
        <title>Anaeromyxobacter oryzae sp. nov., Anaeromyxobacter diazotrophicus sp. nov. and Anaeromyxobacter paludicola sp. nov., isolated from paddy soils.</title>
        <authorList>
            <person name="Itoh H."/>
            <person name="Xu Z."/>
            <person name="Mise K."/>
            <person name="Masuda Y."/>
            <person name="Ushijima N."/>
            <person name="Hayakawa C."/>
            <person name="Shiratori Y."/>
            <person name="Senoo K."/>
        </authorList>
    </citation>
    <scope>NUCLEOTIDE SEQUENCE [LARGE SCALE GENOMIC DNA]</scope>
    <source>
        <strain evidence="7">Red630</strain>
    </source>
</reference>
<dbReference type="Pfam" id="PF00440">
    <property type="entry name" value="TetR_N"/>
    <property type="match status" value="1"/>
</dbReference>